<dbReference type="HOGENOM" id="CLU_051180_3_0_6"/>
<dbReference type="PANTHER" id="PTHR30383:SF24">
    <property type="entry name" value="THIOESTERASE 1_PROTEASE 1_LYSOPHOSPHOLIPASE L1"/>
    <property type="match status" value="1"/>
</dbReference>
<evidence type="ECO:0000259" key="2">
    <source>
        <dbReference type="Pfam" id="PF13472"/>
    </source>
</evidence>
<dbReference type="InterPro" id="IPR013830">
    <property type="entry name" value="SGNH_hydro"/>
</dbReference>
<dbReference type="OrthoDB" id="9786188at2"/>
<dbReference type="SUPFAM" id="SSF52266">
    <property type="entry name" value="SGNH hydrolase"/>
    <property type="match status" value="1"/>
</dbReference>
<dbReference type="RefSeq" id="WP_013817692.1">
    <property type="nucleotide sequence ID" value="NC_015572.1"/>
</dbReference>
<evidence type="ECO:0000256" key="1">
    <source>
        <dbReference type="SAM" id="SignalP"/>
    </source>
</evidence>
<proteinExistence type="predicted"/>
<dbReference type="Gene3D" id="3.40.50.1110">
    <property type="entry name" value="SGNH hydrolase"/>
    <property type="match status" value="1"/>
</dbReference>
<reference evidence="3 4" key="1">
    <citation type="journal article" date="2011" name="J. Bacteriol.">
        <title>Complete Genome Sequence of the Aerobic Marine Methanotroph Methylomonas methanica MC09.</title>
        <authorList>
            <person name="Boden R."/>
            <person name="Cunliffe M."/>
            <person name="Scanlan J."/>
            <person name="Moussard H."/>
            <person name="Kits K.D."/>
            <person name="Klotz M.G."/>
            <person name="Jetten M.S."/>
            <person name="Vuilleumier S."/>
            <person name="Han J."/>
            <person name="Peters L."/>
            <person name="Mikhailova N."/>
            <person name="Teshima H."/>
            <person name="Tapia R."/>
            <person name="Kyrpides N."/>
            <person name="Ivanova N."/>
            <person name="Pagani I."/>
            <person name="Cheng J.F."/>
            <person name="Goodwin L."/>
            <person name="Han C."/>
            <person name="Hauser L."/>
            <person name="Land M.L."/>
            <person name="Lapidus A."/>
            <person name="Lucas S."/>
            <person name="Pitluck S."/>
            <person name="Woyke T."/>
            <person name="Stein L."/>
            <person name="Murrell J.C."/>
        </authorList>
    </citation>
    <scope>NUCLEOTIDE SEQUENCE [LARGE SCALE GENOMIC DNA]</scope>
    <source>
        <strain evidence="3 4">MC09</strain>
    </source>
</reference>
<keyword evidence="1" id="KW-0732">Signal</keyword>
<protein>
    <submittedName>
        <fullName evidence="3">Arylesterase</fullName>
    </submittedName>
</protein>
<evidence type="ECO:0000313" key="4">
    <source>
        <dbReference type="Proteomes" id="UP000008888"/>
    </source>
</evidence>
<dbReference type="eggNOG" id="COG2755">
    <property type="taxonomic scope" value="Bacteria"/>
</dbReference>
<feature type="chain" id="PRO_5003392335" evidence="1">
    <location>
        <begin position="20"/>
        <end position="200"/>
    </location>
</feature>
<dbReference type="PROSITE" id="PS01098">
    <property type="entry name" value="LIPASE_GDSL_SER"/>
    <property type="match status" value="1"/>
</dbReference>
<dbReference type="InterPro" id="IPR036514">
    <property type="entry name" value="SGNH_hydro_sf"/>
</dbReference>
<evidence type="ECO:0000313" key="3">
    <source>
        <dbReference type="EMBL" id="AEF99425.1"/>
    </source>
</evidence>
<dbReference type="Proteomes" id="UP000008888">
    <property type="component" value="Chromosome"/>
</dbReference>
<dbReference type="Pfam" id="PF13472">
    <property type="entry name" value="Lipase_GDSL_2"/>
    <property type="match status" value="1"/>
</dbReference>
<dbReference type="InterPro" id="IPR051532">
    <property type="entry name" value="Ester_Hydrolysis_Enzymes"/>
</dbReference>
<dbReference type="GO" id="GO:0004622">
    <property type="term" value="F:phosphatidylcholine lysophospholipase activity"/>
    <property type="evidence" value="ECO:0007669"/>
    <property type="project" value="TreeGrafter"/>
</dbReference>
<keyword evidence="4" id="KW-1185">Reference proteome</keyword>
<reference key="2">
    <citation type="submission" date="2011-05" db="EMBL/GenBank/DDBJ databases">
        <title>Complete genome sequence of the aerobic marine methanotroph Methylomonas methanica MC09.</title>
        <authorList>
            <person name="Boden R."/>
            <person name="Cunliffe M."/>
            <person name="Scanlan J."/>
            <person name="Moussard H."/>
            <person name="Kits K.D."/>
            <person name="Klotz M."/>
            <person name="Jetten M."/>
            <person name="Vuilleumier S."/>
            <person name="Han J."/>
            <person name="Peters L."/>
            <person name="Mikhailova N."/>
            <person name="Teshima H."/>
            <person name="Tapia R."/>
            <person name="Kyrpides N."/>
            <person name="Ivanova N."/>
            <person name="Pagani I."/>
            <person name="Cheng J.-F."/>
            <person name="Goodwin L."/>
            <person name="Han C."/>
            <person name="Hauser L."/>
            <person name="Land M."/>
            <person name="Lapidus A."/>
            <person name="Lucas S."/>
            <person name="Pitluck S."/>
            <person name="Woyke T."/>
            <person name="Stein L.Y."/>
            <person name="Murrell C."/>
        </authorList>
    </citation>
    <scope>NUCLEOTIDE SEQUENCE</scope>
    <source>
        <strain>MC09</strain>
    </source>
</reference>
<organism evidence="3 4">
    <name type="scientific">Methylomonas methanica (strain DSM 25384 / MC09)</name>
    <dbReference type="NCBI Taxonomy" id="857087"/>
    <lineage>
        <taxon>Bacteria</taxon>
        <taxon>Pseudomonadati</taxon>
        <taxon>Pseudomonadota</taxon>
        <taxon>Gammaproteobacteria</taxon>
        <taxon>Methylococcales</taxon>
        <taxon>Methylococcaceae</taxon>
        <taxon>Methylomonas</taxon>
    </lineage>
</organism>
<dbReference type="STRING" id="857087.Metme_0988"/>
<gene>
    <name evidence="3" type="ordered locus">Metme_0988</name>
</gene>
<dbReference type="EMBL" id="CP002738">
    <property type="protein sequence ID" value="AEF99425.1"/>
    <property type="molecule type" value="Genomic_DNA"/>
</dbReference>
<dbReference type="InterPro" id="IPR008265">
    <property type="entry name" value="Lipase_GDSL_AS"/>
</dbReference>
<dbReference type="KEGG" id="mmt:Metme_0988"/>
<accession>F9ZUZ2</accession>
<name>F9ZUZ2_METMM</name>
<dbReference type="AlphaFoldDB" id="F9ZUZ2"/>
<reference evidence="4" key="3">
    <citation type="submission" date="2011-05" db="EMBL/GenBank/DDBJ databases">
        <title>Complete sequence of Methylomonas methanica MC09.</title>
        <authorList>
            <consortium name="US DOE Joint Genome Institute"/>
            <person name="Lucas S."/>
            <person name="Han J."/>
            <person name="Lapidus A."/>
            <person name="Cheng J.-F."/>
            <person name="Goodwin L."/>
            <person name="Pitluck S."/>
            <person name="Peters L."/>
            <person name="Mikhailova N."/>
            <person name="Teshima H."/>
            <person name="Han C."/>
            <person name="Tapia R."/>
            <person name="Land M."/>
            <person name="Hauser L."/>
            <person name="Kyrpides N."/>
            <person name="Ivanova N."/>
            <person name="Pagani I."/>
            <person name="Stein L."/>
            <person name="Woyke T."/>
        </authorList>
    </citation>
    <scope>NUCLEOTIDE SEQUENCE [LARGE SCALE GENOMIC DNA]</scope>
    <source>
        <strain evidence="4">MC09</strain>
    </source>
</reference>
<feature type="domain" description="SGNH hydrolase-type esterase" evidence="2">
    <location>
        <begin position="24"/>
        <end position="184"/>
    </location>
</feature>
<dbReference type="CDD" id="cd01822">
    <property type="entry name" value="Lysophospholipase_L1_like"/>
    <property type="match status" value="1"/>
</dbReference>
<dbReference type="PANTHER" id="PTHR30383">
    <property type="entry name" value="THIOESTERASE 1/PROTEASE 1/LYSOPHOSPHOLIPASE L1"/>
    <property type="match status" value="1"/>
</dbReference>
<sequence length="200" mass="21899">MYSLVLALILGLIPLAATAESIVVLGDSLSAGYGIDVKQGWVNLLQQKFNQQHIDYVISNESISGDTSAGGLARIDQALARHKPAIVILELGANDGLRGLTPQVMKSNLTEMIQRSRKAGAKVLLLGMKIPPNYGKRYIEMFYNVYPQLAAELNVPLVPFLLEDVALNAELMQADGLHPNELGQPQIVEKVWPYLQPLLK</sequence>
<feature type="signal peptide" evidence="1">
    <location>
        <begin position="1"/>
        <end position="19"/>
    </location>
</feature>
<dbReference type="GO" id="GO:0006629">
    <property type="term" value="P:lipid metabolic process"/>
    <property type="evidence" value="ECO:0007669"/>
    <property type="project" value="InterPro"/>
</dbReference>